<sequence>MLDIHLLSDFAEHEILQHFGFAQAVNNAELIQPGVPVTLPRSWQDMQGLLRTRAYDPRTTDLRRRRGMAMCESLEPTASSIAARARSVQSLLGFAQRAGWPATDVQNASESLLTATAAEAPCPEKLGPLPRGRGKLKASRVPLPRELGPVALAFA</sequence>
<evidence type="ECO:0000313" key="1">
    <source>
        <dbReference type="EMBL" id="CAK0866026.1"/>
    </source>
</evidence>
<reference evidence="1" key="1">
    <citation type="submission" date="2023-10" db="EMBL/GenBank/DDBJ databases">
        <authorList>
            <person name="Chen Y."/>
            <person name="Shah S."/>
            <person name="Dougan E. K."/>
            <person name="Thang M."/>
            <person name="Chan C."/>
        </authorList>
    </citation>
    <scope>NUCLEOTIDE SEQUENCE [LARGE SCALE GENOMIC DNA]</scope>
</reference>
<gene>
    <name evidence="1" type="ORF">PCOR1329_LOCUS53379</name>
</gene>
<evidence type="ECO:0000313" key="2">
    <source>
        <dbReference type="Proteomes" id="UP001189429"/>
    </source>
</evidence>
<keyword evidence="2" id="KW-1185">Reference proteome</keyword>
<organism evidence="1 2">
    <name type="scientific">Prorocentrum cordatum</name>
    <dbReference type="NCBI Taxonomy" id="2364126"/>
    <lineage>
        <taxon>Eukaryota</taxon>
        <taxon>Sar</taxon>
        <taxon>Alveolata</taxon>
        <taxon>Dinophyceae</taxon>
        <taxon>Prorocentrales</taxon>
        <taxon>Prorocentraceae</taxon>
        <taxon>Prorocentrum</taxon>
    </lineage>
</organism>
<name>A0ABN9V2H3_9DINO</name>
<proteinExistence type="predicted"/>
<protein>
    <submittedName>
        <fullName evidence="1">Uncharacterized protein</fullName>
    </submittedName>
</protein>
<dbReference type="Proteomes" id="UP001189429">
    <property type="component" value="Unassembled WGS sequence"/>
</dbReference>
<comment type="caution">
    <text evidence="1">The sequence shown here is derived from an EMBL/GenBank/DDBJ whole genome shotgun (WGS) entry which is preliminary data.</text>
</comment>
<dbReference type="EMBL" id="CAUYUJ010016505">
    <property type="protein sequence ID" value="CAK0866026.1"/>
    <property type="molecule type" value="Genomic_DNA"/>
</dbReference>
<accession>A0ABN9V2H3</accession>